<keyword evidence="3" id="KW-0479">Metal-binding</keyword>
<dbReference type="AlphaFoldDB" id="C6AM63"/>
<sequence length="253" mass="29005">MEITNELKKEILDYAKKQEPREMCGFVVLEDGEKVFYPCPNISSDPENYFEIDPEEWIMTSEIGEIIALVHSHPNGLPYLSTADRMCQIRCATAFWLVVDNEILQFRPAPALLGRNFINYHQDCSQLVLDAYMLAGLDFGRPKPPAGYDFEWFESGQNLIEENLVRLGFEKLDEEPAQLGDVVLLKIGSPVPNHAGIYLGDQTMLHHSVGRLSARVPYDGAWLRSTHSIWRYKQWRQLHFTAILNDLLILPLN</sequence>
<dbReference type="InterPro" id="IPR051929">
    <property type="entry name" value="VirAsm_ModProt"/>
</dbReference>
<accession>C6AM63</accession>
<evidence type="ECO:0000313" key="9">
    <source>
        <dbReference type="EMBL" id="ABW02872.1"/>
    </source>
</evidence>
<dbReference type="PANTHER" id="PTHR34858:SF1">
    <property type="entry name" value="CYSO-CYSTEINE PEPTIDASE"/>
    <property type="match status" value="1"/>
</dbReference>
<dbReference type="KEGG" id="aap:NT05HA_0509"/>
<dbReference type="InterPro" id="IPR000064">
    <property type="entry name" value="NLP_P60_dom"/>
</dbReference>
<dbReference type="GO" id="GO:0008235">
    <property type="term" value="F:metalloexopeptidase activity"/>
    <property type="evidence" value="ECO:0007669"/>
    <property type="project" value="TreeGrafter"/>
</dbReference>
<dbReference type="RefSeq" id="WP_012771363.1">
    <property type="nucleotide sequence ID" value="NC_012913.1"/>
</dbReference>
<dbReference type="EMBL" id="EF605277">
    <property type="protein sequence ID" value="ABW02872.1"/>
    <property type="molecule type" value="Genomic_DNA"/>
</dbReference>
<feature type="domain" description="NlpC/P60" evidence="8">
    <location>
        <begin position="92"/>
        <end position="233"/>
    </location>
</feature>
<name>C6AM63_AGGAN</name>
<protein>
    <submittedName>
        <fullName evidence="9">PAD1/JAB1 superfamily metal-dependent protease</fullName>
    </submittedName>
</protein>
<dbReference type="PANTHER" id="PTHR34858">
    <property type="entry name" value="CYSO-CYSTEINE PEPTIDASE"/>
    <property type="match status" value="1"/>
</dbReference>
<evidence type="ECO:0000256" key="6">
    <source>
        <dbReference type="ARBA" id="ARBA00022833"/>
    </source>
</evidence>
<dbReference type="Pfam" id="PF00877">
    <property type="entry name" value="NLPC_P60"/>
    <property type="match status" value="1"/>
</dbReference>
<keyword evidence="5" id="KW-0788">Thiol protease</keyword>
<dbReference type="CDD" id="cd08073">
    <property type="entry name" value="MPN_NLPC_P60"/>
    <property type="match status" value="1"/>
</dbReference>
<dbReference type="SUPFAM" id="SSF54001">
    <property type="entry name" value="Cysteine proteinases"/>
    <property type="match status" value="1"/>
</dbReference>
<evidence type="ECO:0000256" key="1">
    <source>
        <dbReference type="ARBA" id="ARBA00007074"/>
    </source>
</evidence>
<dbReference type="Gene3D" id="3.40.140.10">
    <property type="entry name" value="Cytidine Deaminase, domain 2"/>
    <property type="match status" value="1"/>
</dbReference>
<evidence type="ECO:0000259" key="8">
    <source>
        <dbReference type="PROSITE" id="PS51935"/>
    </source>
</evidence>
<dbReference type="GO" id="GO:0008270">
    <property type="term" value="F:zinc ion binding"/>
    <property type="evidence" value="ECO:0007669"/>
    <property type="project" value="TreeGrafter"/>
</dbReference>
<organism evidence="9">
    <name type="scientific">Aggregatibacter aphrophilus (strain NJ8700)</name>
    <name type="common">Haemophilus aphrophilus</name>
    <dbReference type="NCBI Taxonomy" id="634176"/>
    <lineage>
        <taxon>Bacteria</taxon>
        <taxon>Pseudomonadati</taxon>
        <taxon>Pseudomonadota</taxon>
        <taxon>Gammaproteobacteria</taxon>
        <taxon>Pasteurellales</taxon>
        <taxon>Pasteurellaceae</taxon>
        <taxon>Aggregatibacter</taxon>
    </lineage>
</organism>
<dbReference type="GO" id="GO:0006508">
    <property type="term" value="P:proteolysis"/>
    <property type="evidence" value="ECO:0007669"/>
    <property type="project" value="UniProtKB-KW"/>
</dbReference>
<dbReference type="InterPro" id="IPR038765">
    <property type="entry name" value="Papain-like_cys_pep_sf"/>
</dbReference>
<evidence type="ECO:0000256" key="4">
    <source>
        <dbReference type="ARBA" id="ARBA00022801"/>
    </source>
</evidence>
<dbReference type="Pfam" id="PF14464">
    <property type="entry name" value="Prok-JAB"/>
    <property type="match status" value="1"/>
</dbReference>
<keyword evidence="7" id="KW-0482">Metalloprotease</keyword>
<dbReference type="PATRIC" id="fig|634176.19.peg.487"/>
<reference evidence="9" key="1">
    <citation type="submission" date="2007-05" db="EMBL/GenBank/DDBJ databases">
        <title>Hap62 prophage of Haemophilus aphrophilus NJ8700: Ecological fitness and prophages in a commensal species of the oral cavity.</title>
        <authorList>
            <person name="Di Bonaventura M."/>
            <person name="DeSalle R."/>
        </authorList>
    </citation>
    <scope>NUCLEOTIDE SEQUENCE</scope>
    <source>
        <strain evidence="9">NJ8700</strain>
    </source>
</reference>
<dbReference type="GO" id="GO:0008234">
    <property type="term" value="F:cysteine-type peptidase activity"/>
    <property type="evidence" value="ECO:0007669"/>
    <property type="project" value="UniProtKB-KW"/>
</dbReference>
<gene>
    <name evidence="9" type="ORF">Hap62p52</name>
</gene>
<comment type="similarity">
    <text evidence="1">Belongs to the peptidase C40 family.</text>
</comment>
<dbReference type="Gene3D" id="3.90.1720.10">
    <property type="entry name" value="endopeptidase domain like (from Nostoc punctiforme)"/>
    <property type="match status" value="1"/>
</dbReference>
<evidence type="ECO:0000256" key="3">
    <source>
        <dbReference type="ARBA" id="ARBA00022723"/>
    </source>
</evidence>
<dbReference type="PROSITE" id="PS51935">
    <property type="entry name" value="NLPC_P60"/>
    <property type="match status" value="1"/>
</dbReference>
<keyword evidence="2 9" id="KW-0645">Protease</keyword>
<evidence type="ECO:0000256" key="7">
    <source>
        <dbReference type="ARBA" id="ARBA00023049"/>
    </source>
</evidence>
<keyword evidence="4" id="KW-0378">Hydrolase</keyword>
<dbReference type="InterPro" id="IPR028090">
    <property type="entry name" value="JAB_dom_prok"/>
</dbReference>
<keyword evidence="6" id="KW-0862">Zinc</keyword>
<proteinExistence type="inferred from homology"/>
<dbReference type="SUPFAM" id="SSF102712">
    <property type="entry name" value="JAB1/MPN domain"/>
    <property type="match status" value="1"/>
</dbReference>
<evidence type="ECO:0000256" key="2">
    <source>
        <dbReference type="ARBA" id="ARBA00022670"/>
    </source>
</evidence>
<evidence type="ECO:0000256" key="5">
    <source>
        <dbReference type="ARBA" id="ARBA00022807"/>
    </source>
</evidence>